<evidence type="ECO:0000256" key="3">
    <source>
        <dbReference type="ARBA" id="ARBA00022842"/>
    </source>
</evidence>
<feature type="compositionally biased region" description="Low complexity" evidence="8">
    <location>
        <begin position="14"/>
        <end position="31"/>
    </location>
</feature>
<dbReference type="PANTHER" id="PTHR42916">
    <property type="entry name" value="2-SUCCINYL-5-ENOLPYRUVYL-6-HYDROXY-3-CYCLOHEXENE-1-CARBOXYLATE SYNTHASE"/>
    <property type="match status" value="1"/>
</dbReference>
<accession>A0ABP0SE50</accession>
<feature type="domain" description="RING-type" evidence="9">
    <location>
        <begin position="479"/>
        <end position="518"/>
    </location>
</feature>
<dbReference type="Pfam" id="PF02776">
    <property type="entry name" value="TPP_enzyme_N"/>
    <property type="match status" value="1"/>
</dbReference>
<dbReference type="InterPro" id="IPR013083">
    <property type="entry name" value="Znf_RING/FYVE/PHD"/>
</dbReference>
<sequence length="1077" mass="117889">MLPRAEIAVQPLVSAPSGGSTEGSEASSTPGTPAAGMQQAEGRLLQRAVLALQLRWREDEEEHSYEAERERATEALRLLRVPPASVRQRRAVVAARRDTVPREEFEARVREALDAFAQKSLSKVVLARRMLLELLWREDAPELMRQAKSSFASPGRRVVVWHSLPWFFVVGSNTKAGGDATATSAFLNLCGLAVMRNGRYEPQNLMPVMPRPDVLDFDGFVLRRAANRAPVRPPDLRQASLVKSSVSLRKATVQARPAVSSSPCGGEGPIVITFVYDALRAGQLSLYLRVTEVEHNETEPGGPVRRRVELVQPLAPSAVSAGSGDQSGQVTAVPLHEIHFEKGLGQVYSSPPLELQDFCQEQLRFNPAQPREIPLAISLMLDSEATSAEEVDADETQSERTVHYTYISLQKASLDSPKADQAEERPSWSAHVIGQKLEHYGQCFILHEVFGAGPTGEKRSDGAPRPSLSDQDPEGHTDCVICLSEPRDTAVLPCRHMCFCSYCAGIVRLQCDRCPVCRQKVQSLLQFKREELQVGEALPNREVVGASYKRHYLFLLEPHEGTAFLSLSPERLCKIRGRDLWTEAVAGTWPITEFEKIGEAALLASSAKHSSEHQMVVDYICRLLYDIASHVKVCDTHILKLKHLVHIKQSYHAIAKEGTGADPWNLATFFCEHMSPTPAVCGLPPHAAQKFIDAAEPWDRGFYAAPCGVLSAQSCELIVALRSALLTEGRRLHVYAGAGVVEGSDPSEEFEEISLKMRQFTEAFADATPRSVPELAQLPNLNTLWATVIVEELVRCNVCNFVICPGSRSTPLVVAMARHGQTRHVVNHDERSGGFYALGWAKAIGQPVAVIVTSGTAVANLLPAAVEAAQAQIPLLLLTADRPAELRDTGANQTITQPGIFGSSARWAKDFPAPSVDFSLMALLGDVDLAVAHCRGHLNFHPGPVHLNFCFRENLAPDAGPVRGVPGRTSEWDKAYVDCPAMQRWVVSSEPRSQYLSPEARLPPGSMIEELVALANRQARILVLVGTLKTSDEVLLAEDIAARLGGAVFADITSGLRQRPRTVHFSDQLISSTWVGP</sequence>
<keyword evidence="7" id="KW-0863">Zinc-finger</keyword>
<dbReference type="Gene3D" id="3.30.40.10">
    <property type="entry name" value="Zinc/RING finger domain, C3HC4 (zinc finger)"/>
    <property type="match status" value="1"/>
</dbReference>
<dbReference type="Pfam" id="PF00425">
    <property type="entry name" value="Chorismate_bind"/>
    <property type="match status" value="1"/>
</dbReference>
<keyword evidence="2" id="KW-0479">Metal-binding</keyword>
<dbReference type="InterPro" id="IPR005801">
    <property type="entry name" value="ADC_synthase"/>
</dbReference>
<dbReference type="CDD" id="cd16789">
    <property type="entry name" value="mRING-HC-C3HC5_MGRN1-like"/>
    <property type="match status" value="1"/>
</dbReference>
<dbReference type="InterPro" id="IPR004433">
    <property type="entry name" value="MenaQ_synth_MenD"/>
</dbReference>
<dbReference type="SUPFAM" id="SSF57850">
    <property type="entry name" value="RING/U-box"/>
    <property type="match status" value="1"/>
</dbReference>
<dbReference type="Gene3D" id="3.40.50.1220">
    <property type="entry name" value="TPP-binding domain"/>
    <property type="match status" value="1"/>
</dbReference>
<dbReference type="CDD" id="cd07037">
    <property type="entry name" value="TPP_PYR_MenD"/>
    <property type="match status" value="1"/>
</dbReference>
<name>A0ABP0SE50_9DINO</name>
<protein>
    <recommendedName>
        <fullName evidence="9">RING-type domain-containing protein</fullName>
    </recommendedName>
</protein>
<comment type="similarity">
    <text evidence="6">Belongs to the RING-type zinc finger family. LOG2 subfamily.</text>
</comment>
<dbReference type="PROSITE" id="PS50089">
    <property type="entry name" value="ZF_RING_2"/>
    <property type="match status" value="1"/>
</dbReference>
<evidence type="ECO:0000256" key="5">
    <source>
        <dbReference type="ARBA" id="ARBA00023211"/>
    </source>
</evidence>
<keyword evidence="1" id="KW-0808">Transferase</keyword>
<dbReference type="Proteomes" id="UP001642484">
    <property type="component" value="Unassembled WGS sequence"/>
</dbReference>
<evidence type="ECO:0000256" key="6">
    <source>
        <dbReference type="ARBA" id="ARBA00025721"/>
    </source>
</evidence>
<feature type="region of interest" description="Disordered" evidence="8">
    <location>
        <begin position="1"/>
        <end position="40"/>
    </location>
</feature>
<keyword evidence="5" id="KW-0464">Manganese</keyword>
<dbReference type="InterPro" id="IPR012001">
    <property type="entry name" value="Thiamin_PyroP_enz_TPP-bd_dom"/>
</dbReference>
<evidence type="ECO:0000256" key="1">
    <source>
        <dbReference type="ARBA" id="ARBA00022679"/>
    </source>
</evidence>
<evidence type="ECO:0000256" key="8">
    <source>
        <dbReference type="SAM" id="MobiDB-lite"/>
    </source>
</evidence>
<dbReference type="InterPro" id="IPR015890">
    <property type="entry name" value="Chorismate_C"/>
</dbReference>
<dbReference type="SUPFAM" id="SSF52518">
    <property type="entry name" value="Thiamin diphosphate-binding fold (THDP-binding)"/>
    <property type="match status" value="1"/>
</dbReference>
<evidence type="ECO:0000256" key="7">
    <source>
        <dbReference type="PROSITE-ProRule" id="PRU00175"/>
    </source>
</evidence>
<dbReference type="EMBL" id="CAXAMN010027428">
    <property type="protein sequence ID" value="CAK9110663.1"/>
    <property type="molecule type" value="Genomic_DNA"/>
</dbReference>
<evidence type="ECO:0000256" key="4">
    <source>
        <dbReference type="ARBA" id="ARBA00023052"/>
    </source>
</evidence>
<dbReference type="Gene3D" id="3.60.120.10">
    <property type="entry name" value="Anthranilate synthase"/>
    <property type="match status" value="2"/>
</dbReference>
<keyword evidence="7" id="KW-0862">Zinc</keyword>
<dbReference type="PANTHER" id="PTHR42916:SF1">
    <property type="entry name" value="PROTEIN PHYLLO, CHLOROPLASTIC"/>
    <property type="match status" value="1"/>
</dbReference>
<keyword evidence="4" id="KW-0786">Thiamine pyrophosphate</keyword>
<dbReference type="InterPro" id="IPR001841">
    <property type="entry name" value="Znf_RING"/>
</dbReference>
<evidence type="ECO:0000313" key="11">
    <source>
        <dbReference type="Proteomes" id="UP001642484"/>
    </source>
</evidence>
<dbReference type="NCBIfam" id="TIGR00173">
    <property type="entry name" value="menD"/>
    <property type="match status" value="1"/>
</dbReference>
<dbReference type="SMART" id="SM00184">
    <property type="entry name" value="RING"/>
    <property type="match status" value="1"/>
</dbReference>
<dbReference type="InterPro" id="IPR029061">
    <property type="entry name" value="THDP-binding"/>
</dbReference>
<reference evidence="10 11" key="1">
    <citation type="submission" date="2024-02" db="EMBL/GenBank/DDBJ databases">
        <authorList>
            <person name="Chen Y."/>
            <person name="Shah S."/>
            <person name="Dougan E. K."/>
            <person name="Thang M."/>
            <person name="Chan C."/>
        </authorList>
    </citation>
    <scope>NUCLEOTIDE SEQUENCE [LARGE SCALE GENOMIC DNA]</scope>
</reference>
<evidence type="ECO:0000313" key="10">
    <source>
        <dbReference type="EMBL" id="CAK9110663.1"/>
    </source>
</evidence>
<comment type="caution">
    <text evidence="10">The sequence shown here is derived from an EMBL/GenBank/DDBJ whole genome shotgun (WGS) entry which is preliminary data.</text>
</comment>
<dbReference type="InterPro" id="IPR045195">
    <property type="entry name" value="LOG2-like_mRING_C3HC5"/>
</dbReference>
<feature type="region of interest" description="Disordered" evidence="8">
    <location>
        <begin position="455"/>
        <end position="475"/>
    </location>
</feature>
<organism evidence="10 11">
    <name type="scientific">Durusdinium trenchii</name>
    <dbReference type="NCBI Taxonomy" id="1381693"/>
    <lineage>
        <taxon>Eukaryota</taxon>
        <taxon>Sar</taxon>
        <taxon>Alveolata</taxon>
        <taxon>Dinophyceae</taxon>
        <taxon>Suessiales</taxon>
        <taxon>Symbiodiniaceae</taxon>
        <taxon>Durusdinium</taxon>
    </lineage>
</organism>
<dbReference type="SUPFAM" id="SSF56322">
    <property type="entry name" value="ADC synthase"/>
    <property type="match status" value="2"/>
</dbReference>
<proteinExistence type="inferred from homology"/>
<evidence type="ECO:0000259" key="9">
    <source>
        <dbReference type="PROSITE" id="PS50089"/>
    </source>
</evidence>
<dbReference type="Pfam" id="PF13920">
    <property type="entry name" value="zf-C3HC4_3"/>
    <property type="match status" value="1"/>
</dbReference>
<keyword evidence="3" id="KW-0460">Magnesium</keyword>
<gene>
    <name evidence="10" type="ORF">CCMP2556_LOCUS51422</name>
</gene>
<evidence type="ECO:0000256" key="2">
    <source>
        <dbReference type="ARBA" id="ARBA00022723"/>
    </source>
</evidence>
<keyword evidence="11" id="KW-1185">Reference proteome</keyword>
<dbReference type="Gene3D" id="3.40.50.970">
    <property type="match status" value="1"/>
</dbReference>